<dbReference type="EMBL" id="CALNXK010000225">
    <property type="protein sequence ID" value="CAH3177452.1"/>
    <property type="molecule type" value="Genomic_DNA"/>
</dbReference>
<evidence type="ECO:0000313" key="9">
    <source>
        <dbReference type="Proteomes" id="UP001159405"/>
    </source>
</evidence>
<comment type="caution">
    <text evidence="8">The sequence shown here is derived from an EMBL/GenBank/DDBJ whole genome shotgun (WGS) entry which is preliminary data.</text>
</comment>
<keyword evidence="6" id="KW-0539">Nucleus</keyword>
<accession>A0ABN8RGZ0</accession>
<name>A0ABN8RGZ0_9CNID</name>
<dbReference type="PROSITE" id="PS51697">
    <property type="entry name" value="ALOG"/>
    <property type="match status" value="1"/>
</dbReference>
<evidence type="ECO:0000256" key="5">
    <source>
        <dbReference type="ARBA" id="ARBA00023163"/>
    </source>
</evidence>
<keyword evidence="4" id="KW-0238">DNA-binding</keyword>
<evidence type="ECO:0000256" key="1">
    <source>
        <dbReference type="ARBA" id="ARBA00004123"/>
    </source>
</evidence>
<evidence type="ECO:0000256" key="3">
    <source>
        <dbReference type="ARBA" id="ARBA00023015"/>
    </source>
</evidence>
<dbReference type="PANTHER" id="PTHR31165:SF2">
    <property type="entry name" value="ALOG DOMAIN-CONTAINING PROTEIN"/>
    <property type="match status" value="1"/>
</dbReference>
<dbReference type="InterPro" id="IPR040222">
    <property type="entry name" value="ALOG"/>
</dbReference>
<keyword evidence="5" id="KW-0804">Transcription</keyword>
<dbReference type="PANTHER" id="PTHR31165">
    <property type="entry name" value="PROTEIN G1-LIKE2"/>
    <property type="match status" value="1"/>
</dbReference>
<reference evidence="8 9" key="1">
    <citation type="submission" date="2022-05" db="EMBL/GenBank/DDBJ databases">
        <authorList>
            <consortium name="Genoscope - CEA"/>
            <person name="William W."/>
        </authorList>
    </citation>
    <scope>NUCLEOTIDE SEQUENCE [LARGE SCALE GENOMIC DNA]</scope>
</reference>
<feature type="domain" description="ALOG" evidence="7">
    <location>
        <begin position="291"/>
        <end position="411"/>
    </location>
</feature>
<protein>
    <recommendedName>
        <fullName evidence="7">ALOG domain-containing protein</fullName>
    </recommendedName>
</protein>
<comment type="subcellular location">
    <subcellularLocation>
        <location evidence="1">Nucleus</location>
    </subcellularLocation>
</comment>
<evidence type="ECO:0000256" key="6">
    <source>
        <dbReference type="ARBA" id="ARBA00023242"/>
    </source>
</evidence>
<dbReference type="Proteomes" id="UP001159405">
    <property type="component" value="Unassembled WGS sequence"/>
</dbReference>
<organism evidence="8 9">
    <name type="scientific">Porites lobata</name>
    <dbReference type="NCBI Taxonomy" id="104759"/>
    <lineage>
        <taxon>Eukaryota</taxon>
        <taxon>Metazoa</taxon>
        <taxon>Cnidaria</taxon>
        <taxon>Anthozoa</taxon>
        <taxon>Hexacorallia</taxon>
        <taxon>Scleractinia</taxon>
        <taxon>Fungiina</taxon>
        <taxon>Poritidae</taxon>
        <taxon>Porites</taxon>
    </lineage>
</organism>
<comment type="similarity">
    <text evidence="2">Belongs to the plant homeotic and developmental regulators ALOG protein family.</text>
</comment>
<proteinExistence type="inferred from homology"/>
<evidence type="ECO:0000256" key="4">
    <source>
        <dbReference type="ARBA" id="ARBA00023125"/>
    </source>
</evidence>
<dbReference type="InterPro" id="IPR006936">
    <property type="entry name" value="ALOG_dom"/>
</dbReference>
<evidence type="ECO:0000313" key="8">
    <source>
        <dbReference type="EMBL" id="CAH3177452.1"/>
    </source>
</evidence>
<keyword evidence="3" id="KW-0805">Transcription regulation</keyword>
<gene>
    <name evidence="8" type="ORF">PLOB_00019270</name>
</gene>
<sequence>MLRMISTLSRLRLWYAHSRDHVRNSRVDIHTDNRTLKAALDNFGCKNSSVNDSVKEILECSRQLNLAIDVHYVPSRDNMADAPSRACSDLDCMLSEQAWNSVECRFGPHSFDLMALDSNCRRDRSGLMLPHYSPWPTPASEEVNAFAQPIPLEHNIYAFPPFVLLGPLLRYFLDQGFHGALTLVVPDLRPRRFWGAVLQSVAVDRLLLGRKRDDAVLLFASRSTYIPRPWKPARLCGSCLYPNDADAHFCQACGVPTVPLVPAVPCGRGPVDEKVIQERFQEFKFSFERRPYQRQKSALEQQLSTFLASVSLPKTISSCTVDDVIKFLIYKDSSGRTVVHVPKCSREACACPRRLAAGTVDSLLGKLRSILNNLGRIDHTNPIAHSRIKEYLNFVRVEQAGDRESDLGRPLASQWTSFWWEKFWEPPRSKILLDIRSADHEIDKLV</sequence>
<evidence type="ECO:0000259" key="7">
    <source>
        <dbReference type="PROSITE" id="PS51697"/>
    </source>
</evidence>
<dbReference type="Pfam" id="PF04852">
    <property type="entry name" value="ALOG_dom"/>
    <property type="match status" value="1"/>
</dbReference>
<evidence type="ECO:0000256" key="2">
    <source>
        <dbReference type="ARBA" id="ARBA00010308"/>
    </source>
</evidence>
<keyword evidence="9" id="KW-1185">Reference proteome</keyword>